<dbReference type="Proteomes" id="UP001610990">
    <property type="component" value="Unassembled WGS sequence"/>
</dbReference>
<evidence type="ECO:0000313" key="1">
    <source>
        <dbReference type="EMBL" id="MFH8584930.1"/>
    </source>
</evidence>
<comment type="caution">
    <text evidence="1">The sequence shown here is derived from an EMBL/GenBank/DDBJ whole genome shotgun (WGS) entry which is preliminary data.</text>
</comment>
<reference evidence="1 2" key="1">
    <citation type="submission" date="2024-10" db="EMBL/GenBank/DDBJ databases">
        <title>The Natural Products Discovery Center: Release of the First 8490 Sequenced Strains for Exploring Actinobacteria Biosynthetic Diversity.</title>
        <authorList>
            <person name="Kalkreuter E."/>
            <person name="Kautsar S.A."/>
            <person name="Yang D."/>
            <person name="Bader C.D."/>
            <person name="Teijaro C.N."/>
            <person name="Fluegel L."/>
            <person name="Davis C.M."/>
            <person name="Simpson J.R."/>
            <person name="Lauterbach L."/>
            <person name="Steele A.D."/>
            <person name="Gui C."/>
            <person name="Meng S."/>
            <person name="Li G."/>
            <person name="Viehrig K."/>
            <person name="Ye F."/>
            <person name="Su P."/>
            <person name="Kiefer A.F."/>
            <person name="Nichols A."/>
            <person name="Cepeda A.J."/>
            <person name="Yan W."/>
            <person name="Fan B."/>
            <person name="Jiang Y."/>
            <person name="Adhikari A."/>
            <person name="Zheng C.-J."/>
            <person name="Schuster L."/>
            <person name="Cowan T.M."/>
            <person name="Smanski M.J."/>
            <person name="Chevrette M.G."/>
            <person name="De Carvalho L.P.S."/>
            <person name="Shen B."/>
        </authorList>
    </citation>
    <scope>NUCLEOTIDE SEQUENCE [LARGE SCALE GENOMIC DNA]</scope>
    <source>
        <strain evidence="1 2">NPDC018013</strain>
    </source>
</reference>
<protein>
    <submittedName>
        <fullName evidence="1">Uncharacterized protein</fullName>
    </submittedName>
</protein>
<sequence length="139" mass="15204">MPTQTRATEQTFEALIQKLRTAAPSAGIDLPELHVDYGEPGERHLMHLGRVDNATARELARIVQPQREPFPIDSAVVDTLHIKVGKVLAIHGECLVLGRSVGDAWDALAKWCRPATHQEVRSLTAIHKTGVGEPTEGHP</sequence>
<gene>
    <name evidence="1" type="ORF">ACH4GP_11100</name>
</gene>
<dbReference type="RefSeq" id="WP_397672100.1">
    <property type="nucleotide sequence ID" value="NZ_JBIRGH010000005.1"/>
</dbReference>
<accession>A0ABW7RA38</accession>
<evidence type="ECO:0000313" key="2">
    <source>
        <dbReference type="Proteomes" id="UP001610990"/>
    </source>
</evidence>
<proteinExistence type="predicted"/>
<dbReference type="EMBL" id="JBIRGH010000005">
    <property type="protein sequence ID" value="MFH8584930.1"/>
    <property type="molecule type" value="Genomic_DNA"/>
</dbReference>
<keyword evidence="2" id="KW-1185">Reference proteome</keyword>
<organism evidence="1 2">
    <name type="scientific">Streptomyces celluloflavus</name>
    <dbReference type="NCBI Taxonomy" id="58344"/>
    <lineage>
        <taxon>Bacteria</taxon>
        <taxon>Bacillati</taxon>
        <taxon>Actinomycetota</taxon>
        <taxon>Actinomycetes</taxon>
        <taxon>Kitasatosporales</taxon>
        <taxon>Streptomycetaceae</taxon>
        <taxon>Streptomyces</taxon>
    </lineage>
</organism>
<name>A0ABW7RA38_9ACTN</name>